<proteinExistence type="predicted"/>
<organism evidence="1 2">
    <name type="scientific">Spiroplasma ixodetis</name>
    <dbReference type="NCBI Taxonomy" id="2141"/>
    <lineage>
        <taxon>Bacteria</taxon>
        <taxon>Bacillati</taxon>
        <taxon>Mycoplasmatota</taxon>
        <taxon>Mollicutes</taxon>
        <taxon>Entomoplasmatales</taxon>
        <taxon>Spiroplasmataceae</taxon>
        <taxon>Spiroplasma</taxon>
    </lineage>
</organism>
<sequence>MKKNKKEILNALGIIDINNTNEFKIFNTPFALEILLKYTNNNDKLKQIYEHSLISWKKSNKKKT</sequence>
<dbReference type="EMBL" id="AP028955">
    <property type="protein sequence ID" value="BET37710.1"/>
    <property type="molecule type" value="Genomic_DNA"/>
</dbReference>
<evidence type="ECO:0000313" key="1">
    <source>
        <dbReference type="EMBL" id="BET37710.1"/>
    </source>
</evidence>
<accession>A0ABM8JKF1</accession>
<reference evidence="2" key="1">
    <citation type="journal article" date="2024" name="FEMS Microbiol. Lett.">
        <title>Genomic insights into Spiroplasma endosymbionts that induce male-killing and protective phenotypes in the pea aphid.</title>
        <authorList>
            <person name="Arai H."/>
            <person name="Legeai F."/>
            <person name="Kageyama D."/>
            <person name="Sugio A."/>
            <person name="Simon J.C."/>
        </authorList>
    </citation>
    <scope>NUCLEOTIDE SEQUENCE [LARGE SCALE GENOMIC DNA]</scope>
    <source>
        <strain evidence="2">sAp269</strain>
    </source>
</reference>
<gene>
    <name evidence="1" type="ORF">SAP269_02990</name>
</gene>
<evidence type="ECO:0000313" key="2">
    <source>
        <dbReference type="Proteomes" id="UP001473424"/>
    </source>
</evidence>
<dbReference type="Proteomes" id="UP001473424">
    <property type="component" value="Chromosome"/>
</dbReference>
<protein>
    <submittedName>
        <fullName evidence="1">Uncharacterized protein</fullName>
    </submittedName>
</protein>
<name>A0ABM8JKF1_9MOLU</name>
<keyword evidence="2" id="KW-1185">Reference proteome</keyword>